<evidence type="ECO:0000259" key="9">
    <source>
        <dbReference type="PROSITE" id="PS50304"/>
    </source>
</evidence>
<feature type="region of interest" description="Disordered" evidence="8">
    <location>
        <begin position="224"/>
        <end position="244"/>
    </location>
</feature>
<evidence type="ECO:0000256" key="6">
    <source>
        <dbReference type="ARBA" id="ARBA00023242"/>
    </source>
</evidence>
<dbReference type="InterPro" id="IPR040424">
    <property type="entry name" value="Smn1"/>
</dbReference>
<evidence type="ECO:0000256" key="5">
    <source>
        <dbReference type="ARBA" id="ARBA00023187"/>
    </source>
</evidence>
<evidence type="ECO:0000256" key="7">
    <source>
        <dbReference type="ARBA" id="ARBA00034695"/>
    </source>
</evidence>
<dbReference type="Gene3D" id="2.30.30.140">
    <property type="match status" value="1"/>
</dbReference>
<proteinExistence type="inferred from homology"/>
<dbReference type="SUPFAM" id="SSF63748">
    <property type="entry name" value="Tudor/PWWP/MBT"/>
    <property type="match status" value="1"/>
</dbReference>
<dbReference type="AlphaFoldDB" id="A0A7M5X0N7"/>
<protein>
    <recommendedName>
        <fullName evidence="9">Tudor domain-containing protein</fullName>
    </recommendedName>
</protein>
<feature type="region of interest" description="Disordered" evidence="8">
    <location>
        <begin position="257"/>
        <end position="281"/>
    </location>
</feature>
<evidence type="ECO:0000256" key="3">
    <source>
        <dbReference type="ARBA" id="ARBA00005371"/>
    </source>
</evidence>
<feature type="region of interest" description="Disordered" evidence="8">
    <location>
        <begin position="136"/>
        <end position="166"/>
    </location>
</feature>
<dbReference type="Pfam" id="PF06003">
    <property type="entry name" value="SMN_Tudor"/>
    <property type="match status" value="1"/>
</dbReference>
<evidence type="ECO:0000313" key="11">
    <source>
        <dbReference type="Proteomes" id="UP000594262"/>
    </source>
</evidence>
<dbReference type="OrthoDB" id="197400at2759"/>
<dbReference type="InterPro" id="IPR010304">
    <property type="entry name" value="SMN_Tudor"/>
</dbReference>
<dbReference type="GO" id="GO:0008380">
    <property type="term" value="P:RNA splicing"/>
    <property type="evidence" value="ECO:0007669"/>
    <property type="project" value="UniProtKB-KW"/>
</dbReference>
<feature type="domain" description="Tudor" evidence="9">
    <location>
        <begin position="79"/>
        <end position="139"/>
    </location>
</feature>
<dbReference type="EnsemblMetazoa" id="CLYHEMT015945.1">
    <property type="protein sequence ID" value="CLYHEMP015945.1"/>
    <property type="gene ID" value="CLYHEMG015945"/>
</dbReference>
<dbReference type="InterPro" id="IPR047313">
    <property type="entry name" value="SMN_C"/>
</dbReference>
<keyword evidence="11" id="KW-1185">Reference proteome</keyword>
<dbReference type="Gene3D" id="3.40.190.10">
    <property type="entry name" value="Periplasmic binding protein-like II"/>
    <property type="match status" value="1"/>
</dbReference>
<dbReference type="GO" id="GO:0030018">
    <property type="term" value="C:Z disc"/>
    <property type="evidence" value="ECO:0007669"/>
    <property type="project" value="UniProtKB-SubCell"/>
</dbReference>
<reference evidence="10" key="1">
    <citation type="submission" date="2021-01" db="UniProtKB">
        <authorList>
            <consortium name="EnsemblMetazoa"/>
        </authorList>
    </citation>
    <scope>IDENTIFICATION</scope>
</reference>
<keyword evidence="5" id="KW-0508">mRNA splicing</keyword>
<organism evidence="10 11">
    <name type="scientific">Clytia hemisphaerica</name>
    <dbReference type="NCBI Taxonomy" id="252671"/>
    <lineage>
        <taxon>Eukaryota</taxon>
        <taxon>Metazoa</taxon>
        <taxon>Cnidaria</taxon>
        <taxon>Hydrozoa</taxon>
        <taxon>Hydroidolina</taxon>
        <taxon>Leptothecata</taxon>
        <taxon>Obeliida</taxon>
        <taxon>Clytiidae</taxon>
        <taxon>Clytia</taxon>
    </lineage>
</organism>
<feature type="compositionally biased region" description="Low complexity" evidence="8">
    <location>
        <begin position="224"/>
        <end position="238"/>
    </location>
</feature>
<dbReference type="PANTHER" id="PTHR39267:SF1">
    <property type="entry name" value="SURVIVAL MOTOR NEURON PROTEIN"/>
    <property type="match status" value="1"/>
</dbReference>
<dbReference type="Pfam" id="PF20636">
    <property type="entry name" value="SMN_G2-BD"/>
    <property type="match status" value="1"/>
</dbReference>
<dbReference type="CDD" id="cd22851">
    <property type="entry name" value="SMN_N"/>
    <property type="match status" value="1"/>
</dbReference>
<dbReference type="GO" id="GO:0003723">
    <property type="term" value="F:RNA binding"/>
    <property type="evidence" value="ECO:0007669"/>
    <property type="project" value="InterPro"/>
</dbReference>
<evidence type="ECO:0000256" key="8">
    <source>
        <dbReference type="SAM" id="MobiDB-lite"/>
    </source>
</evidence>
<evidence type="ECO:0000256" key="1">
    <source>
        <dbReference type="ARBA" id="ARBA00004216"/>
    </source>
</evidence>
<keyword evidence="4" id="KW-0507">mRNA processing</keyword>
<evidence type="ECO:0000256" key="4">
    <source>
        <dbReference type="ARBA" id="ARBA00022664"/>
    </source>
</evidence>
<evidence type="ECO:0000256" key="2">
    <source>
        <dbReference type="ARBA" id="ARBA00004408"/>
    </source>
</evidence>
<evidence type="ECO:0000313" key="10">
    <source>
        <dbReference type="EnsemblMetazoa" id="CLYHEMP015945.1"/>
    </source>
</evidence>
<dbReference type="PROSITE" id="PS50304">
    <property type="entry name" value="TUDOR"/>
    <property type="match status" value="1"/>
</dbReference>
<dbReference type="Proteomes" id="UP000594262">
    <property type="component" value="Unplaced"/>
</dbReference>
<comment type="similarity">
    <text evidence="3">Belongs to the SMN family.</text>
</comment>
<dbReference type="PANTHER" id="PTHR39267">
    <property type="entry name" value="SURVIVAL MOTOR NEURON-LIKE PROTEIN 1"/>
    <property type="match status" value="1"/>
</dbReference>
<comment type="subcellular location">
    <subcellularLocation>
        <location evidence="1">Cytoplasm</location>
        <location evidence="1">Myofibril</location>
        <location evidence="1">Sarcomere</location>
        <location evidence="1">Z line</location>
    </subcellularLocation>
    <subcellularLocation>
        <location evidence="2">Nucleus</location>
        <location evidence="2">Cajal body</location>
    </subcellularLocation>
    <subcellularLocation>
        <location evidence="7">Nucleus</location>
        <location evidence="7">Gem</location>
    </subcellularLocation>
</comment>
<dbReference type="SMART" id="SM00333">
    <property type="entry name" value="TUDOR"/>
    <property type="match status" value="2"/>
</dbReference>
<accession>A0A7M5X0N7</accession>
<dbReference type="GO" id="GO:0006397">
    <property type="term" value="P:mRNA processing"/>
    <property type="evidence" value="ECO:0007669"/>
    <property type="project" value="UniProtKB-KW"/>
</dbReference>
<dbReference type="InterPro" id="IPR002999">
    <property type="entry name" value="Tudor"/>
</dbReference>
<dbReference type="GO" id="GO:0015030">
    <property type="term" value="C:Cajal body"/>
    <property type="evidence" value="ECO:0007669"/>
    <property type="project" value="UniProtKB-SubCell"/>
</dbReference>
<name>A0A7M5X0N7_9CNID</name>
<dbReference type="CDD" id="cd22852">
    <property type="entry name" value="SMN_C"/>
    <property type="match status" value="1"/>
</dbReference>
<keyword evidence="6" id="KW-0539">Nucleus</keyword>
<dbReference type="InterPro" id="IPR049481">
    <property type="entry name" value="SMN_G2-BD"/>
</dbReference>
<dbReference type="Pfam" id="PF20635">
    <property type="entry name" value="SMN_YG-box"/>
    <property type="match status" value="1"/>
</dbReference>
<sequence length="363" mass="40958">MAYVDNGVVWKRTNGQLQDEDVGETHDEIWDDTALIEAYDKAVQKLKEEIATDDEKPIGKTEASGKSESKSKRHKIQCFWKIGQKCLALYSEDELWYEAVILGIHMKENVALVEFDWYHNKEEVSLTDLLPVEKKEEMEQATQGERGSFEEDADDDASMTSSLPEEKSSKTVNWKVSDICYVADGKGNFDEAIINSFTSSSECFVTFIRDRTCKRLKISALLSERPSTSSEARSSNRSQTPQHNTFSAQGFLKSTASSPFEIPRPHSSSQTGGGFPPSFHHQIQPMFGGLPPFPMFPNAQSGFCIGMNPQNYFTQRYNTTPAPPPPPPPILTEEIVRGDEEALANMLMSWYMNGYHTGYYRVR</sequence>
<dbReference type="GO" id="GO:0097504">
    <property type="term" value="C:Gemini of Cajal bodies"/>
    <property type="evidence" value="ECO:0007669"/>
    <property type="project" value="UniProtKB-SubCell"/>
</dbReference>